<feature type="region of interest" description="Disordered" evidence="3">
    <location>
        <begin position="1"/>
        <end position="103"/>
    </location>
</feature>
<dbReference type="PANTHER" id="PTHR47845">
    <property type="entry name" value="NUCLEAR SPECKLE SPLICING REGULATORY PROTEIN 1 HOMOLOG"/>
    <property type="match status" value="1"/>
</dbReference>
<feature type="compositionally biased region" description="Polar residues" evidence="3">
    <location>
        <begin position="306"/>
        <end position="315"/>
    </location>
</feature>
<name>A0A061H6S2_9BASI</name>
<evidence type="ECO:0000313" key="6">
    <source>
        <dbReference type="Proteomes" id="UP000053664"/>
    </source>
</evidence>
<dbReference type="InterPro" id="IPR018612">
    <property type="entry name" value="NSRP1_N"/>
</dbReference>
<dbReference type="HOGENOM" id="CLU_042321_1_0_1"/>
<dbReference type="OrthoDB" id="446635at2759"/>
<dbReference type="InterPro" id="IPR053246">
    <property type="entry name" value="NS_splicing_regulatory_protein"/>
</dbReference>
<feature type="region of interest" description="Disordered" evidence="3">
    <location>
        <begin position="181"/>
        <end position="221"/>
    </location>
</feature>
<dbReference type="AlphaFoldDB" id="A0A061H6S2"/>
<gene>
    <name evidence="5" type="ORF">PFL1_03876</name>
</gene>
<accession>A0A061H6S2</accession>
<keyword evidence="2" id="KW-0175">Coiled coil</keyword>
<evidence type="ECO:0000256" key="3">
    <source>
        <dbReference type="SAM" id="MobiDB-lite"/>
    </source>
</evidence>
<dbReference type="Proteomes" id="UP000053664">
    <property type="component" value="Unassembled WGS sequence"/>
</dbReference>
<feature type="region of interest" description="Disordered" evidence="3">
    <location>
        <begin position="233"/>
        <end position="272"/>
    </location>
</feature>
<dbReference type="eggNOG" id="KOG2117">
    <property type="taxonomic scope" value="Eukaryota"/>
</dbReference>
<comment type="similarity">
    <text evidence="1">Belongs to the NSRP1 family.</text>
</comment>
<organism evidence="5 6">
    <name type="scientific">Pseudozyma flocculosa PF-1</name>
    <dbReference type="NCBI Taxonomy" id="1277687"/>
    <lineage>
        <taxon>Eukaryota</taxon>
        <taxon>Fungi</taxon>
        <taxon>Dikarya</taxon>
        <taxon>Basidiomycota</taxon>
        <taxon>Ustilaginomycotina</taxon>
        <taxon>Ustilaginomycetes</taxon>
        <taxon>Ustilaginales</taxon>
        <taxon>Ustilaginaceae</taxon>
        <taxon>Pseudozyma</taxon>
    </lineage>
</organism>
<evidence type="ECO:0000313" key="5">
    <source>
        <dbReference type="EMBL" id="EPQ28572.1"/>
    </source>
</evidence>
<dbReference type="PANTHER" id="PTHR47845:SF1">
    <property type="entry name" value="NUCLEAR SPECKLE SPLICING REGULATORY PROTEIN 1 HOMOLOG"/>
    <property type="match status" value="1"/>
</dbReference>
<feature type="compositionally biased region" description="Basic and acidic residues" evidence="3">
    <location>
        <begin position="372"/>
        <end position="387"/>
    </location>
</feature>
<evidence type="ECO:0000256" key="1">
    <source>
        <dbReference type="ARBA" id="ARBA00010126"/>
    </source>
</evidence>
<dbReference type="KEGG" id="pfp:PFL1_03876"/>
<feature type="compositionally biased region" description="Basic and acidic residues" evidence="3">
    <location>
        <begin position="316"/>
        <end position="347"/>
    </location>
</feature>
<feature type="compositionally biased region" description="Low complexity" evidence="3">
    <location>
        <begin position="233"/>
        <end position="248"/>
    </location>
</feature>
<dbReference type="EMBL" id="KE361634">
    <property type="protein sequence ID" value="EPQ28572.1"/>
    <property type="molecule type" value="Genomic_DNA"/>
</dbReference>
<feature type="compositionally biased region" description="Basic and acidic residues" evidence="3">
    <location>
        <begin position="192"/>
        <end position="210"/>
    </location>
</feature>
<feature type="domain" description="Nuclear speckle splicing regulatory protein 1 N-terminal" evidence="4">
    <location>
        <begin position="94"/>
        <end position="211"/>
    </location>
</feature>
<reference evidence="5 6" key="1">
    <citation type="journal article" date="2013" name="Plant Cell">
        <title>The transition from a phytopathogenic smut ancestor to an anamorphic biocontrol agent deciphered by comparative whole-genome analysis.</title>
        <authorList>
            <person name="Lefebvre F."/>
            <person name="Joly D.L."/>
            <person name="Labbe C."/>
            <person name="Teichmann B."/>
            <person name="Linning R."/>
            <person name="Belzile F."/>
            <person name="Bakkeren G."/>
            <person name="Belanger R.R."/>
        </authorList>
    </citation>
    <scope>NUCLEOTIDE SEQUENCE [LARGE SCALE GENOMIC DNA]</scope>
    <source>
        <strain evidence="5 6">PF-1</strain>
    </source>
</reference>
<dbReference type="RefSeq" id="XP_007879590.1">
    <property type="nucleotide sequence ID" value="XM_007881399.1"/>
</dbReference>
<dbReference type="GeneID" id="19317983"/>
<dbReference type="Pfam" id="PF09745">
    <property type="entry name" value="NSRP1_N"/>
    <property type="match status" value="1"/>
</dbReference>
<feature type="region of interest" description="Disordered" evidence="3">
    <location>
        <begin position="302"/>
        <end position="418"/>
    </location>
</feature>
<evidence type="ECO:0000259" key="4">
    <source>
        <dbReference type="Pfam" id="PF09745"/>
    </source>
</evidence>
<evidence type="ECO:0000256" key="2">
    <source>
        <dbReference type="ARBA" id="ARBA00023054"/>
    </source>
</evidence>
<proteinExistence type="inferred from homology"/>
<protein>
    <recommendedName>
        <fullName evidence="4">Nuclear speckle splicing regulatory protein 1 N-terminal domain-containing protein</fullName>
    </recommendedName>
</protein>
<sequence>MADPSGAKPKISFGFKATAKPATPQPLVGAGRPAAFQALGGDNDDDDNGGDAGGPSSASNSARNKTKPKGPSGNLNLMGLAPGKSATPASRSDRKKQQEAEQLDAAVFDYDSVYDSMKEAEKRIKLAKQAESAERKPKYIGNFLESAEVRKRDRQRAEAKMIQREREAEGDEFADKEAFVTSAYKEQQQEIAKAEADEQRKEEQEREKSKGMGSFYRDMLNDTSAAREAAIAASLQAKPATEAEAEAASGVHQGAAGKAPTEAARAKSDAELAREAMQRGLNVELNDDNQIVDKRDLLAKGLNVVSKRQQQGSQDPRTREEERESREKRDQRRRAEYESRMNRDAQRARQSALIEEQMLELERKRKREEEEERQRERQKVDQKRNDDVAISSARQRYLERKKKKMEAAGAGSDAQPPP</sequence>
<dbReference type="GO" id="GO:0000381">
    <property type="term" value="P:regulation of alternative mRNA splicing, via spliceosome"/>
    <property type="evidence" value="ECO:0007669"/>
    <property type="project" value="InterPro"/>
</dbReference>